<name>A0A6V8SB38_9CLOT</name>
<evidence type="ECO:0000313" key="2">
    <source>
        <dbReference type="EMBL" id="GFP74290.1"/>
    </source>
</evidence>
<feature type="region of interest" description="Disordered" evidence="1">
    <location>
        <begin position="259"/>
        <end position="279"/>
    </location>
</feature>
<dbReference type="RefSeq" id="WP_183275854.1">
    <property type="nucleotide sequence ID" value="NZ_BLZR01000001.1"/>
</dbReference>
<evidence type="ECO:0000256" key="1">
    <source>
        <dbReference type="SAM" id="MobiDB-lite"/>
    </source>
</evidence>
<comment type="caution">
    <text evidence="2">The sequence shown here is derived from an EMBL/GenBank/DDBJ whole genome shotgun (WGS) entry which is preliminary data.</text>
</comment>
<dbReference type="Proteomes" id="UP000580568">
    <property type="component" value="Unassembled WGS sequence"/>
</dbReference>
<feature type="region of interest" description="Disordered" evidence="1">
    <location>
        <begin position="420"/>
        <end position="448"/>
    </location>
</feature>
<protein>
    <recommendedName>
        <fullName evidence="4">Flagellar hook-length control protein FliK</fullName>
    </recommendedName>
</protein>
<dbReference type="AlphaFoldDB" id="A0A6V8SB38"/>
<accession>A0A6V8SB38</accession>
<proteinExistence type="predicted"/>
<evidence type="ECO:0000313" key="3">
    <source>
        <dbReference type="Proteomes" id="UP000580568"/>
    </source>
</evidence>
<dbReference type="EMBL" id="BLZR01000001">
    <property type="protein sequence ID" value="GFP74290.1"/>
    <property type="molecule type" value="Genomic_DNA"/>
</dbReference>
<sequence length="787" mass="88563">MPAIWNVNNVYNTGNKKLSSKLTFEVGEKFSGRVVKALDDKNEVMIKLIDGWQFAAEVDAPLEQLKDGMVKFQVDGFVDGKLKLKLVNDDTKTGSSTKDPVDDFIKAEGLSSDDKDTIKLMIKFNMSLTKDNVVRLKGIMNFKDKLQGNPKEAEVFIDKYLSTKGIEKNSEQGQKIERLLKDFFTNFKSLDKNALMMMMENGIDLTSENIQSFNKISKNFSVIFESLNLVKDELSETELKSIANGLDLKQLFSSEENENSSKISINQSNNEKAANSMGNTSEANTELTFNNLRAKLINDLYSTGNSKVNMLQLLKSMNSSDNDILKNSLKDLLVDNKSQFIMSGEYDALENRLNSLSDKELIATIRQEVLNSGNEMSKVSKENIEDSVFKILDRRMNVSNKDLNKLQDIIRIVNASYEESGVDDTSSTNGTITEGKQANAPESKPISLNESNGMSKLSYDKDVNFDSNLPNNEIIKNQFSSQNEQVKDIIKKVITHLDLVNSTINNDLNTSIDDVINKIVQEQTNSDGIATEGKTNTINKNETVLNRETIGYKENLLKDKAELQSTKSSIDKLTEQLSPKDIENSKLDIVKLLSDKHGMDKILDVKMANLDESTKMKVIEKLNDTIKNQLNGVFSEKLGEKVMELLKNNMNDFKVFNNLNNQYYCLDLPIQLKEKDYPCKLIIKDDRKEGKKVDSTDVKMVVTVKTFNLGTVDGYLNLKNKVLNIDLKCDGRFVKALDLGKSKLQNSLENMGFVSNIVISKKLEDVNLVNCRDFFDDKNISAINVTV</sequence>
<gene>
    <name evidence="2" type="ORF">bsdtw1_00336</name>
</gene>
<feature type="compositionally biased region" description="Polar residues" evidence="1">
    <location>
        <begin position="423"/>
        <end position="436"/>
    </location>
</feature>
<keyword evidence="3" id="KW-1185">Reference proteome</keyword>
<organism evidence="2 3">
    <name type="scientific">Clostridium fungisolvens</name>
    <dbReference type="NCBI Taxonomy" id="1604897"/>
    <lineage>
        <taxon>Bacteria</taxon>
        <taxon>Bacillati</taxon>
        <taxon>Bacillota</taxon>
        <taxon>Clostridia</taxon>
        <taxon>Eubacteriales</taxon>
        <taxon>Clostridiaceae</taxon>
        <taxon>Clostridium</taxon>
    </lineage>
</organism>
<reference evidence="2 3" key="1">
    <citation type="submission" date="2020-07" db="EMBL/GenBank/DDBJ databases">
        <title>A new beta-1,3-glucan-decomposing anaerobic bacterium isolated from anoxic soil subjected to biological soil disinfestation.</title>
        <authorList>
            <person name="Ueki A."/>
            <person name="Tonouchi A."/>
        </authorList>
    </citation>
    <scope>NUCLEOTIDE SEQUENCE [LARGE SCALE GENOMIC DNA]</scope>
    <source>
        <strain evidence="2 3">TW1</strain>
    </source>
</reference>
<feature type="compositionally biased region" description="Low complexity" evidence="1">
    <location>
        <begin position="260"/>
        <end position="272"/>
    </location>
</feature>
<evidence type="ECO:0008006" key="4">
    <source>
        <dbReference type="Google" id="ProtNLM"/>
    </source>
</evidence>